<dbReference type="Pfam" id="PF13193">
    <property type="entry name" value="AMP-binding_C"/>
    <property type="match status" value="4"/>
</dbReference>
<dbReference type="Gene3D" id="2.30.38.10">
    <property type="entry name" value="Luciferase, Domain 3"/>
    <property type="match status" value="4"/>
</dbReference>
<dbReference type="CDD" id="cd17643">
    <property type="entry name" value="A_NRPS_Cytc1-like"/>
    <property type="match status" value="1"/>
</dbReference>
<dbReference type="Gene3D" id="3.30.559.10">
    <property type="entry name" value="Chloramphenicol acetyltransferase-like domain"/>
    <property type="match status" value="5"/>
</dbReference>
<dbReference type="CDD" id="cd19543">
    <property type="entry name" value="DCL_NRPS"/>
    <property type="match status" value="1"/>
</dbReference>
<name>A0A0F7EJ52_BRELA</name>
<dbReference type="GO" id="GO:0043041">
    <property type="term" value="P:amino acid activation for nonribosomal peptide biosynthetic process"/>
    <property type="evidence" value="ECO:0007669"/>
    <property type="project" value="TreeGrafter"/>
</dbReference>
<accession>A0A0F7EJ52</accession>
<dbReference type="PANTHER" id="PTHR45527">
    <property type="entry name" value="NONRIBOSOMAL PEPTIDE SYNTHETASE"/>
    <property type="match status" value="1"/>
</dbReference>
<dbReference type="EMBL" id="CP011076">
    <property type="protein sequence ID" value="AKF95924.1"/>
    <property type="molecule type" value="Genomic_DNA"/>
</dbReference>
<dbReference type="NCBIfam" id="NF003417">
    <property type="entry name" value="PRK04813.1"/>
    <property type="match status" value="4"/>
</dbReference>
<dbReference type="GO" id="GO:0016874">
    <property type="term" value="F:ligase activity"/>
    <property type="evidence" value="ECO:0007669"/>
    <property type="project" value="UniProtKB-KW"/>
</dbReference>
<dbReference type="Gene3D" id="2.170.270.10">
    <property type="entry name" value="SET domain"/>
    <property type="match status" value="1"/>
</dbReference>
<dbReference type="Pfam" id="PF00550">
    <property type="entry name" value="PP-binding"/>
    <property type="match status" value="4"/>
</dbReference>
<evidence type="ECO:0000256" key="8">
    <source>
        <dbReference type="ARBA" id="ARBA00023268"/>
    </source>
</evidence>
<dbReference type="InterPro" id="IPR025110">
    <property type="entry name" value="AMP-bd_C"/>
</dbReference>
<dbReference type="SMART" id="SM00823">
    <property type="entry name" value="PKS_PP"/>
    <property type="match status" value="4"/>
</dbReference>
<dbReference type="CDD" id="cd12117">
    <property type="entry name" value="A_NRPS_Srf_like"/>
    <property type="match status" value="1"/>
</dbReference>
<dbReference type="FunFam" id="2.30.38.10:FF:000001">
    <property type="entry name" value="Non-ribosomal peptide synthetase PvdI"/>
    <property type="match status" value="3"/>
</dbReference>
<dbReference type="InterPro" id="IPR020845">
    <property type="entry name" value="AMP-binding_CS"/>
</dbReference>
<keyword evidence="3" id="KW-0596">Phosphopantetheine</keyword>
<keyword evidence="7" id="KW-0045">Antibiotic biosynthesis</keyword>
<keyword evidence="8" id="KW-0511">Multifunctional enzyme</keyword>
<feature type="domain" description="Carrier" evidence="9">
    <location>
        <begin position="4082"/>
        <end position="4157"/>
    </location>
</feature>
<keyword evidence="5" id="KW-0436">Ligase</keyword>
<evidence type="ECO:0000259" key="10">
    <source>
        <dbReference type="PROSITE" id="PS50868"/>
    </source>
</evidence>
<proteinExistence type="inferred from homology"/>
<organism evidence="11">
    <name type="scientific">Brevibacillus laterosporus</name>
    <name type="common">Bacillus laterosporus</name>
    <dbReference type="NCBI Taxonomy" id="1465"/>
    <lineage>
        <taxon>Bacteria</taxon>
        <taxon>Bacillati</taxon>
        <taxon>Bacillota</taxon>
        <taxon>Bacilli</taxon>
        <taxon>Bacillales</taxon>
        <taxon>Paenibacillaceae</taxon>
        <taxon>Brevibacillus</taxon>
    </lineage>
</organism>
<dbReference type="PROSITE" id="PS50868">
    <property type="entry name" value="POST_SET"/>
    <property type="match status" value="1"/>
</dbReference>
<dbReference type="Gene3D" id="3.40.50.980">
    <property type="match status" value="8"/>
</dbReference>
<dbReference type="GO" id="GO:0016740">
    <property type="term" value="F:transferase activity"/>
    <property type="evidence" value="ECO:0007669"/>
    <property type="project" value="UniProtKB-KW"/>
</dbReference>
<dbReference type="InterPro" id="IPR023213">
    <property type="entry name" value="CAT-like_dom_sf"/>
</dbReference>
<dbReference type="FunFam" id="3.40.50.12780:FF:000012">
    <property type="entry name" value="Non-ribosomal peptide synthetase"/>
    <property type="match status" value="4"/>
</dbReference>
<feature type="domain" description="Carrier" evidence="9">
    <location>
        <begin position="1994"/>
        <end position="2069"/>
    </location>
</feature>
<geneLocation type="plasmid" evidence="11">
    <name>unnamed2</name>
</geneLocation>
<sequence>MKNNQIEKVYPLSPMQEGMIFHSLLGDTQHAYFEQMRLIIQGDLNVSYVEQSLNHLISKYDIFRTLFLHEKLQRPRQVVLKERKTTVAFHNIANLSCDEQTAHIEALLQADRERGFDLSKDILMRISIIQTKEKEYQLVWSHHHILMDGWCFGIVMQDFFRFYKMLVMNQALVKEKTTPYSSYIHWLQKQDQTEAITYWENYLSAYEKPAVMPHQFAHSHGFAYGEVTVTVDKELSEGIHRIAREHQTTSNNVFQAIWGLLLQRYNNTSDVVFGSVVSGRPSEIEGVEQIVGLFINTVPVRIKSVNEQTFSQLLNAVKQNSLEAKSYEYVSLADIQSRSGLGSDLFNHIIGFQNHVDNQGLYQTEWDKELGFTVVSVDAHEMTNYDFHLVVIPGNLFTIRLSYNANKYDQAFIERTGAHLTKLMKQVIAAPHQSVHTYELVTDEEKQQLLTTFNSTAADFPNEKTLHQLFEEQVTRTPNAIAIAYNDQSLTYQQLDEQANQLARVLRRQGVGPNQLIGIVAERSIEMVVGLFAILKAGGAYVPIDPEYPKERIEYILTDSQIQLVLIQEHLHKTITTTLGENVSSYRMISITTGNGTDNSPLESVNRPSDLAYMIYTSGTTGKPKGVMIEHRNVVNTIYWRSREYQFCETDSVLQLFSFAFDGFVISLYSPLVAGAKAVILPTEDAKDPVAIKRHILRWNVTSFITVPVMYSAIIDTMTAEETQSLRLICLGADKLTENVIRQSKKLNAHIELINEYGPTENAIVSTFSRNMRVDKPITIGGPIANTRAYVLTAHDQLQPIGIPGELCVSGVGLARGYHNLPELTAEKFVASPFEPDERMYRTGDIVSRTEDGKLLFHGRIDNQVKIRGHRVETGEIEILLRKHPAINEAVITVQEIADDAALCAYYVPADEVSINELRDYMSTELPDYMMPAYFIELQSLPLTVNGKVDHKSLPMPENIFSESEYVAPKNQTQEQLAKIWADVLGLAQVGITDNFFERGGHSIKATLLVARIHKQLGIVYPLKEVFNRPTVEKMAAYITQADKDTLPPLIPAEARDFYPATSAQKRLYVSIQFDGAELTYNMPLMVRLNGLLDVESLQEAVRALTRRHESLRTSFVTVEDKLMQQIHKDVELPFSYIETSEDLLQEVVHTFIQPFDLSQAPLARVGLFRIGKQEHLLVLDMHHLISDGVSMNIFLHELTQLYAREELPPLSIQYKDYAVWQQAIMESGSAKVQEKYWLDTFSGDIPVLELATDFPRPTVPEFAGSRIKFELSESQSERLLTYCNEQSSTLYMTLLAALNVLLHKYTGQNDIVIGTPIAGRQIAELEHVMGMFVNTLAMRNQLESDETFSQFLGVVQANSLKAFENQDYPLETLIEKLDVQRDISRNPLFDVMFSLQNIEVSAFAMANIEMSSYEFTHEIAKFDITVVAAEREGKIVFDWEYRTQLFCQETIERMIQHYLSILNQVIADPNIKLRDIDMMTDAEKEHLLTEINNTFKSIPQDVTALTLFEQAAAAMPEQIAVVFGAQQLTYRELNEKASLLAQTLRTKGVGQEDIVAILSDRSLEMIIGLIAIVKAGAAFLPIDPEYPTERIEYMLSDSKAKILLVHRNRDIAAASGEWTDICETLLLTDDRLYQAMTDEPLEAIVQPDSLAYVIYTSGSTGQPKGVMIEHHSLVNLCLWHQTSFDLTAADHTTKYAGFGFDASVWEIFPTLITGATLHIIPDDIRLDVELLSHYFEVHGITVSFLPTQMCELFQELDNRSLRVLLTGGDKLKTFIPRSYQLINNYGPTENTVVATSTLLTQASNNLPIGRPIQNVQALVLSSHGQLQPIGVPGELCIGGAGLARGYLNRPDLTAEKFVSHPLLPEQTIYRTGDFVRISQDGQLEYLGRIDQQVKIRGYRIELGEIETRMLQYPGVKEAVVTAFDANLCAYYVATEELSDVGLRQYLNSQLPPFMVPTFFIQLDSLPLTANGKVDRRALPEPDSVHIPERPFEPPINELEQRLADIWGSVLQVERIGRNDHFFERGGHSIRATTVISRIQKEFGVKVPLSAFFQKPTLQELADCLELILQQQKEENCSDELTILPVGPSDYYPASSAQKRMYVVNQFAGVETAYNMPLVLEINGPLNIPRFTGVIERLIERHEALRTSFAVVDGEVVQRIHPRVKLPFELIQASKTKRDEMIKQAIRPFDLGQAPLMRSRLIQLDEQSYVAVIDMHHIISDGVSMSLFMDEFSKLYAGETLPELQIQYKDYAIWQQQRNQLQSFATKESYWLNQFADEIPVLELQTDYPRSVVKQFAGEILQTELPAEWTAKLHSFNQNEQVTLFMTLLALYQMLLAKYTDQEDICVGTPIAGRPTADVERVMGMFVNTLPLRNQPEAAKSFRQFIAEVKESVLLAYENQDYPLEELIEKLGLARDTSRNPLFDTMFTLQNLELASVQLTDVAITALPYEMKKAKFDLTLLAIETDGKIYFNWEYSSHLFKRETIERMANHLNQLIIHALKHPNSPISDIQMMTAEEEHQLLKEFNSEQGQAPITATIPQLFEQQASLYPDKIALVFEKQEWSYRQLNEQANLLAHALQARGVGIEEKVGLIIDRSPMMIVAILAVLKAGGAYVPIDPEYPIERIRFMLADTKTRLVLSQSHLIKNYTLDQELINLDDPTLLHQGDISNPEAVDLNSQHLAYVMFTSGTTGQPKGTLTTHANIIRVIKDTNYVDLNRTDTLLQISNYVFDGSTFDIYGALLNGAKLVMMNRHEMLDVHALSYLISTHRISVIFMTTALFHTLVDVNLECLGNVRKLFVGGEKMSPKQARKALAYLGPNCFYNIYGPTESTVFATYYHISEIKEDTSSIPIGKPLSRTQLYVLNKHHHLVPIGVPGELYIGGEGLIRGYLNRQDLTDEKFIPNPFNPDERLYKTGDLVRWLTDGNIEYLDRADNLVKIRGFRIEPDEIAVQMKEHPQVKEAVVLVKHDQTNQACLCAYFSAHSEIGIAELRDHLSDRMPEYMIPAVFMELEMIPFTPNGKLDRRALPEPSLELYASQYAPPTTPTEELLCQIWSEVLGVEKIGVNDNFFERGGHSLRATMLSASIEKQLEVEFSIQQVFLHQTVKEMANAISRSNQKAYHAIQPVEKRAYYPTSPSQRRLYFINQFEGASISYNMPLIVRVDGELDLSMLQTALDMLIQRHEAFRTSFEMRGEEVIQLIHDQVSLPLTLVEIDEETLRRTLSDYIQPFDLSKAPLIRAIIFRVTSKQHVLLIDMHHIISDGTSLTLFLHELNQLYLGNELSSLTIQYKDYAVWQREQCQVSGEEERFWIDTFAGELPVLEMPTDHSRPTITDYAGDVISFELDKQQTAQLLTFAHETNTTLYMTLLAAYNLFLARYTGQDDIIVGTPTAGRLKADVEHVIGMFVNTLAMRNYPVMSKSFREFLGEVKANVLQAYEYQTYPLEELIEKLDIQRDRSRNPLFDTMLTVQNIEFADSTISGLKMTPYEYTHNAAKFDLTLSVLERDGKLNFEWEYRASLYKRTTMERMAKHFLTLLMGAITQPDHSMGQLIMVNEAEKQQLIYDFNQTDAKYPRETTIHAWIEKQVRLTPDRVAVTYGDKHLTYRELDEQANRLANRLLQQSQHQRNPLIGMLLDRSERMIISILAILKAGGAYVPIDPEYPVERIAAIVEDTGMNMLITESHHAEIHEAFAEVHSINIDQLDEWAKQPAELLTKPIGTKDDLAYIIFTSGSTGKPKGVMIEHRNVIRLMTNDRMRFDFTENDVWTMFHSYCFDFSVWEMYGALFYGGRVVIVPKEIARVPKDFIQLLKQERVTVLNQTPTAFYALLQEEAKVKEKELAVRYVIFGGEALAPIQLHKFHERYPATKLINMYGITETTVHVTFKEITQTEMNKNQPNIGTPIPTLTVYILDEFQQPVPIGVKGEIYVGGEGVARGYLHQPDLTSERFVPNPFIPDQKMYRAGDLARWLDDGTLEYLGRLDHQVKVRGFRIELGEIETCLLQHDAINEALVIAIDDAGSTALCAYYIATHELSISELRRHIGETLPSFMIPAYFIGLDTFPMTVNGKVDRKALPKPDASTLTMNRYVEPQSELEEKLDMIWSEVLGRSRVGREGNFFELGGHSLKAASLISLMHKETGVKVPLKVLFQTPILWEVAEYIKKQDAGTYTALKLLEKRPYYKASPYQRYTYERAAGEISYNIPFAITLEGKLNLERLCDSFQTMINRHESLRSSFDVVDDEVVLIVHDELCFDLTVMEAEEEQVSELVQAQVRPFDFHEAPLLRAVLIRSEEEKHTLFVDMHHIISDGTSLSVFMDELMQLYADHELPALTVQYKEYTYWLDQWLTSEEGKRQEQFWLKYFDGDIPQLDLPTDFPRPDQKKFDGEKIFFQVDAKRTKLLHEFSEAHSVTIYITLLSAFYVLLQKYTDQEDIIVGTWQAGRPREEFNRVIGLFINTVAFRANPRGDLNFQEFLTDVKENIVQCYENQLYPFEMITDKLGIPAVENRTPLFDAVFSMLNYEMNDIEFDSLHVVPHPFEFKICEYDIYLEAIEKHDFIHFSLGYSVELFNQSTIEEMAQDYLSLLDELLNKAQAKLAEVGITIKEKQAVKNEARLATSEVAIAMAPELSPPSTNRIYPETVPYHPFEPTKDRVEVINRAEFGDGVISKTTIQPGEVVFRFDGPQLPYQTLYTLQKHSGLFVEDPYCMGKVLHSCDPNTVVDMDTQVFIAVKEIKPGDYITMDYETTEDELYRQFECGCGASKCRKIITGRLMRVRN</sequence>
<evidence type="ECO:0000256" key="7">
    <source>
        <dbReference type="ARBA" id="ARBA00023194"/>
    </source>
</evidence>
<dbReference type="SUPFAM" id="SSF56801">
    <property type="entry name" value="Acetyl-CoA synthetase-like"/>
    <property type="match status" value="4"/>
</dbReference>
<dbReference type="InterPro" id="IPR045851">
    <property type="entry name" value="AMP-bd_C_sf"/>
</dbReference>
<evidence type="ECO:0000256" key="2">
    <source>
        <dbReference type="ARBA" id="ARBA00006432"/>
    </source>
</evidence>
<keyword evidence="6" id="KW-0808">Transferase</keyword>
<dbReference type="SUPFAM" id="SSF82199">
    <property type="entry name" value="SET domain"/>
    <property type="match status" value="1"/>
</dbReference>
<dbReference type="InterPro" id="IPR036736">
    <property type="entry name" value="ACP-like_sf"/>
</dbReference>
<dbReference type="PANTHER" id="PTHR45527:SF14">
    <property type="entry name" value="PLIPASTATIN SYNTHASE SUBUNIT B"/>
    <property type="match status" value="1"/>
</dbReference>
<dbReference type="InterPro" id="IPR009081">
    <property type="entry name" value="PP-bd_ACP"/>
</dbReference>
<dbReference type="CDD" id="cd05930">
    <property type="entry name" value="A_NRPS"/>
    <property type="match status" value="2"/>
</dbReference>
<reference evidence="11" key="1">
    <citation type="submission" date="2015-03" db="EMBL/GenBank/DDBJ databases">
        <title>MIGS Cultured Bacterial/Archaeal sample from Brevibacillus laterosporus.</title>
        <authorList>
            <person name="Zeng D."/>
            <person name="Zhu L."/>
            <person name="Dong G."/>
            <person name="Ye W."/>
            <person name="Ren D."/>
            <person name="Wu L."/>
            <person name="Xu J."/>
            <person name="Li G."/>
            <person name="Guo L."/>
        </authorList>
    </citation>
    <scope>NUCLEOTIDE SEQUENCE</scope>
    <source>
        <strain evidence="11">B9</strain>
        <plasmid evidence="11">unnamed2</plasmid>
    </source>
</reference>
<dbReference type="InterPro" id="IPR046341">
    <property type="entry name" value="SET_dom_sf"/>
</dbReference>
<evidence type="ECO:0000256" key="5">
    <source>
        <dbReference type="ARBA" id="ARBA00022598"/>
    </source>
</evidence>
<dbReference type="FunFam" id="3.40.50.980:FF:000002">
    <property type="entry name" value="Enterobactin synthetase component F"/>
    <property type="match status" value="1"/>
</dbReference>
<dbReference type="FunFam" id="3.30.300.30:FF:000010">
    <property type="entry name" value="Enterobactin synthetase component F"/>
    <property type="match status" value="4"/>
</dbReference>
<evidence type="ECO:0000256" key="3">
    <source>
        <dbReference type="ARBA" id="ARBA00022450"/>
    </source>
</evidence>
<dbReference type="PROSITE" id="PS00455">
    <property type="entry name" value="AMP_BINDING"/>
    <property type="match status" value="4"/>
</dbReference>
<dbReference type="InterPro" id="IPR000873">
    <property type="entry name" value="AMP-dep_synth/lig_dom"/>
</dbReference>
<comment type="cofactor">
    <cofactor evidence="1">
        <name>pantetheine 4'-phosphate</name>
        <dbReference type="ChEBI" id="CHEBI:47942"/>
    </cofactor>
</comment>
<keyword evidence="11" id="KW-0614">Plasmid</keyword>
<evidence type="ECO:0000256" key="6">
    <source>
        <dbReference type="ARBA" id="ARBA00022679"/>
    </source>
</evidence>
<dbReference type="PROSITE" id="PS50075">
    <property type="entry name" value="CARRIER"/>
    <property type="match status" value="4"/>
</dbReference>
<dbReference type="Gene3D" id="1.10.1200.10">
    <property type="entry name" value="ACP-like"/>
    <property type="match status" value="4"/>
</dbReference>
<dbReference type="Gene3D" id="3.30.300.30">
    <property type="match status" value="4"/>
</dbReference>
<keyword evidence="4" id="KW-0597">Phosphoprotein</keyword>
<dbReference type="Pfam" id="PF00668">
    <property type="entry name" value="Condensation"/>
    <property type="match status" value="5"/>
</dbReference>
<dbReference type="SUPFAM" id="SSF47336">
    <property type="entry name" value="ACP-like"/>
    <property type="match status" value="4"/>
</dbReference>
<evidence type="ECO:0000259" key="9">
    <source>
        <dbReference type="PROSITE" id="PS50075"/>
    </source>
</evidence>
<protein>
    <submittedName>
        <fullName evidence="11">Tyrocidine synthase 3</fullName>
    </submittedName>
</protein>
<dbReference type="GO" id="GO:0017000">
    <property type="term" value="P:antibiotic biosynthetic process"/>
    <property type="evidence" value="ECO:0007669"/>
    <property type="project" value="UniProtKB-KW"/>
</dbReference>
<dbReference type="InterPro" id="IPR020806">
    <property type="entry name" value="PKS_PP-bd"/>
</dbReference>
<dbReference type="GO" id="GO:0008610">
    <property type="term" value="P:lipid biosynthetic process"/>
    <property type="evidence" value="ECO:0007669"/>
    <property type="project" value="UniProtKB-ARBA"/>
</dbReference>
<dbReference type="FunFam" id="3.40.50.980:FF:000001">
    <property type="entry name" value="Non-ribosomal peptide synthetase"/>
    <property type="match status" value="4"/>
</dbReference>
<gene>
    <name evidence="11" type="ORF">EX87_20285</name>
</gene>
<dbReference type="InterPro" id="IPR001242">
    <property type="entry name" value="Condensation_dom"/>
</dbReference>
<dbReference type="InterPro" id="IPR010071">
    <property type="entry name" value="AA_adenyl_dom"/>
</dbReference>
<dbReference type="FunFam" id="1.10.1200.10:FF:000005">
    <property type="entry name" value="Nonribosomal peptide synthetase 1"/>
    <property type="match status" value="4"/>
</dbReference>
<comment type="similarity">
    <text evidence="2">Belongs to the ATP-dependent AMP-binding enzyme family.</text>
</comment>
<dbReference type="Pfam" id="PF00501">
    <property type="entry name" value="AMP-binding"/>
    <property type="match status" value="4"/>
</dbReference>
<dbReference type="Gene3D" id="3.30.559.30">
    <property type="entry name" value="Nonribosomal peptide synthetase, condensation domain"/>
    <property type="match status" value="5"/>
</dbReference>
<feature type="domain" description="Carrier" evidence="9">
    <location>
        <begin position="968"/>
        <end position="1043"/>
    </location>
</feature>
<dbReference type="GO" id="GO:0044550">
    <property type="term" value="P:secondary metabolite biosynthetic process"/>
    <property type="evidence" value="ECO:0007669"/>
    <property type="project" value="UniProtKB-ARBA"/>
</dbReference>
<dbReference type="GO" id="GO:0005829">
    <property type="term" value="C:cytosol"/>
    <property type="evidence" value="ECO:0007669"/>
    <property type="project" value="TreeGrafter"/>
</dbReference>
<dbReference type="InterPro" id="IPR003616">
    <property type="entry name" value="Post-SET_dom"/>
</dbReference>
<evidence type="ECO:0000256" key="1">
    <source>
        <dbReference type="ARBA" id="ARBA00001957"/>
    </source>
</evidence>
<dbReference type="SUPFAM" id="SSF52777">
    <property type="entry name" value="CoA-dependent acyltransferases"/>
    <property type="match status" value="10"/>
</dbReference>
<evidence type="ECO:0000256" key="4">
    <source>
        <dbReference type="ARBA" id="ARBA00022553"/>
    </source>
</evidence>
<dbReference type="NCBIfam" id="TIGR01733">
    <property type="entry name" value="AA-adenyl-dom"/>
    <property type="match status" value="4"/>
</dbReference>
<dbReference type="CDD" id="cd19531">
    <property type="entry name" value="LCL_NRPS-like"/>
    <property type="match status" value="4"/>
</dbReference>
<dbReference type="RefSeq" id="WP_031415118.1">
    <property type="nucleotide sequence ID" value="NZ_CP011076.1"/>
</dbReference>
<feature type="domain" description="Post-SET" evidence="10">
    <location>
        <begin position="4741"/>
        <end position="4757"/>
    </location>
</feature>
<feature type="domain" description="Carrier" evidence="9">
    <location>
        <begin position="3039"/>
        <end position="3114"/>
    </location>
</feature>
<evidence type="ECO:0000313" key="11">
    <source>
        <dbReference type="EMBL" id="AKF95924.1"/>
    </source>
</evidence>
<dbReference type="GO" id="GO:0031177">
    <property type="term" value="F:phosphopantetheine binding"/>
    <property type="evidence" value="ECO:0007669"/>
    <property type="project" value="InterPro"/>
</dbReference>